<evidence type="ECO:0000313" key="2">
    <source>
        <dbReference type="EMBL" id="RRR75654.1"/>
    </source>
</evidence>
<evidence type="ECO:0000256" key="1">
    <source>
        <dbReference type="SAM" id="Phobius"/>
    </source>
</evidence>
<dbReference type="EMBL" id="RSAS01000171">
    <property type="protein sequence ID" value="RRR75654.1"/>
    <property type="molecule type" value="Genomic_DNA"/>
</dbReference>
<organism evidence="2 3">
    <name type="scientific">Candidatus Viridilinea halotolerans</name>
    <dbReference type="NCBI Taxonomy" id="2491704"/>
    <lineage>
        <taxon>Bacteria</taxon>
        <taxon>Bacillati</taxon>
        <taxon>Chloroflexota</taxon>
        <taxon>Chloroflexia</taxon>
        <taxon>Chloroflexales</taxon>
        <taxon>Chloroflexineae</taxon>
        <taxon>Oscillochloridaceae</taxon>
        <taxon>Candidatus Viridilinea</taxon>
    </lineage>
</organism>
<proteinExistence type="predicted"/>
<feature type="transmembrane region" description="Helical" evidence="1">
    <location>
        <begin position="92"/>
        <end position="111"/>
    </location>
</feature>
<keyword evidence="1" id="KW-0472">Membrane</keyword>
<evidence type="ECO:0000313" key="3">
    <source>
        <dbReference type="Proteomes" id="UP000280307"/>
    </source>
</evidence>
<gene>
    <name evidence="2" type="ORF">EI684_04215</name>
</gene>
<keyword evidence="1" id="KW-1133">Transmembrane helix</keyword>
<accession>A0A426U6R2</accession>
<reference evidence="2 3" key="1">
    <citation type="submission" date="2018-12" db="EMBL/GenBank/DDBJ databases">
        <title>Genome Sequence of Candidatus Viridilinea halotolerans isolated from saline sulfide-rich spring.</title>
        <authorList>
            <person name="Grouzdev D.S."/>
            <person name="Burganskaya E.I."/>
            <person name="Krutkina M.S."/>
            <person name="Sukhacheva M.V."/>
            <person name="Gorlenko V.M."/>
        </authorList>
    </citation>
    <scope>NUCLEOTIDE SEQUENCE [LARGE SCALE GENOMIC DNA]</scope>
    <source>
        <strain evidence="2">Chok-6</strain>
    </source>
</reference>
<sequence>MQRHPALWMLLFWLVFLAFGGLYGGIAMLLDPSGAAMGVDILLPRLPVPNFILPGLFLLFVMGLAPLAMSFGLFVRPNWPWAAALARWSGHYWAWTGTLILGLLLLIWLAVQAAMIGFSAGIQYVMVVNGLALLGIALWPAVEQMYRLGKGTGARN</sequence>
<feature type="transmembrane region" description="Helical" evidence="1">
    <location>
        <begin position="6"/>
        <end position="30"/>
    </location>
</feature>
<keyword evidence="1" id="KW-0812">Transmembrane</keyword>
<dbReference type="AlphaFoldDB" id="A0A426U6R2"/>
<comment type="caution">
    <text evidence="2">The sequence shown here is derived from an EMBL/GenBank/DDBJ whole genome shotgun (WGS) entry which is preliminary data.</text>
</comment>
<feature type="transmembrane region" description="Helical" evidence="1">
    <location>
        <begin position="51"/>
        <end position="72"/>
    </location>
</feature>
<protein>
    <submittedName>
        <fullName evidence="2">Uncharacterized protein</fullName>
    </submittedName>
</protein>
<dbReference type="Proteomes" id="UP000280307">
    <property type="component" value="Unassembled WGS sequence"/>
</dbReference>
<feature type="transmembrane region" description="Helical" evidence="1">
    <location>
        <begin position="123"/>
        <end position="142"/>
    </location>
</feature>
<name>A0A426U6R2_9CHLR</name>